<comment type="caution">
    <text evidence="1">The sequence shown here is derived from an EMBL/GenBank/DDBJ whole genome shotgun (WGS) entry which is preliminary data.</text>
</comment>
<sequence length="190" mass="19427">MHRLSNGTQVTAMPVPAAVSGTPGFATGGSPGNQAASVIDPDAFNTLQEELMAWLDAVGALPDKTNNGQTLAAARTLFMASGYSSTGTSPDSGDSTGIIWVKVGTMCRLLWQETNVYDSKTINLPFNFSPGYFFGSQTGAPAGWASWVNGTVGHNTVTLHVGKQSGGTSGVAASGDGFSASMMVEGVLAT</sequence>
<dbReference type="Proteomes" id="UP000589085">
    <property type="component" value="Unassembled WGS sequence"/>
</dbReference>
<name>A0A7W4IBD6_9PROT</name>
<accession>A0A7W4IBD6</accession>
<protein>
    <submittedName>
        <fullName evidence="1">Uncharacterized protein</fullName>
    </submittedName>
</protein>
<evidence type="ECO:0000313" key="2">
    <source>
        <dbReference type="Proteomes" id="UP000589085"/>
    </source>
</evidence>
<reference evidence="1 2" key="1">
    <citation type="submission" date="2020-04" db="EMBL/GenBank/DDBJ databases">
        <title>Description of novel Gluconacetobacter.</title>
        <authorList>
            <person name="Sombolestani A."/>
        </authorList>
    </citation>
    <scope>NUCLEOTIDE SEQUENCE [LARGE SCALE GENOMIC DNA]</scope>
    <source>
        <strain evidence="1 2">LMG 19747</strain>
    </source>
</reference>
<proteinExistence type="predicted"/>
<organism evidence="1 2">
    <name type="scientific">Gluconacetobacter sacchari</name>
    <dbReference type="NCBI Taxonomy" id="92759"/>
    <lineage>
        <taxon>Bacteria</taxon>
        <taxon>Pseudomonadati</taxon>
        <taxon>Pseudomonadota</taxon>
        <taxon>Alphaproteobacteria</taxon>
        <taxon>Acetobacterales</taxon>
        <taxon>Acetobacteraceae</taxon>
        <taxon>Gluconacetobacter</taxon>
    </lineage>
</organism>
<dbReference type="AlphaFoldDB" id="A0A7W4IBD6"/>
<evidence type="ECO:0000313" key="1">
    <source>
        <dbReference type="EMBL" id="MBB2159738.1"/>
    </source>
</evidence>
<gene>
    <name evidence="1" type="ORF">HLH48_06040</name>
</gene>
<dbReference type="EMBL" id="JABEQJ010000005">
    <property type="protein sequence ID" value="MBB2159738.1"/>
    <property type="molecule type" value="Genomic_DNA"/>
</dbReference>
<dbReference type="RefSeq" id="WP_182996586.1">
    <property type="nucleotide sequence ID" value="NZ_JABEQJ010000005.1"/>
</dbReference>